<dbReference type="AlphaFoldDB" id="A0A0C2WSW0"/>
<dbReference type="HOGENOM" id="CLU_2333178_0_0_1"/>
<accession>A0A0C2WSW0</accession>
<dbReference type="Proteomes" id="UP000054097">
    <property type="component" value="Unassembled WGS sequence"/>
</dbReference>
<evidence type="ECO:0000259" key="2">
    <source>
        <dbReference type="Pfam" id="PF05529"/>
    </source>
</evidence>
<keyword evidence="1" id="KW-0472">Membrane</keyword>
<reference evidence="3 4" key="1">
    <citation type="submission" date="2014-04" db="EMBL/GenBank/DDBJ databases">
        <authorList>
            <consortium name="DOE Joint Genome Institute"/>
            <person name="Kuo A."/>
            <person name="Zuccaro A."/>
            <person name="Kohler A."/>
            <person name="Nagy L.G."/>
            <person name="Floudas D."/>
            <person name="Copeland A."/>
            <person name="Barry K.W."/>
            <person name="Cichocki N."/>
            <person name="Veneault-Fourrey C."/>
            <person name="LaButti K."/>
            <person name="Lindquist E.A."/>
            <person name="Lipzen A."/>
            <person name="Lundell T."/>
            <person name="Morin E."/>
            <person name="Murat C."/>
            <person name="Sun H."/>
            <person name="Tunlid A."/>
            <person name="Henrissat B."/>
            <person name="Grigoriev I.V."/>
            <person name="Hibbett D.S."/>
            <person name="Martin F."/>
            <person name="Nordberg H.P."/>
            <person name="Cantor M.N."/>
            <person name="Hua S.X."/>
        </authorList>
    </citation>
    <scope>NUCLEOTIDE SEQUENCE [LARGE SCALE GENOMIC DNA]</scope>
    <source>
        <strain evidence="3 4">MAFF 305830</strain>
    </source>
</reference>
<keyword evidence="1" id="KW-0812">Transmembrane</keyword>
<protein>
    <recommendedName>
        <fullName evidence="2">BAP29/BAP31 transmembrane domain-containing protein</fullName>
    </recommendedName>
</protein>
<organism evidence="3 4">
    <name type="scientific">Serendipita vermifera MAFF 305830</name>
    <dbReference type="NCBI Taxonomy" id="933852"/>
    <lineage>
        <taxon>Eukaryota</taxon>
        <taxon>Fungi</taxon>
        <taxon>Dikarya</taxon>
        <taxon>Basidiomycota</taxon>
        <taxon>Agaricomycotina</taxon>
        <taxon>Agaricomycetes</taxon>
        <taxon>Sebacinales</taxon>
        <taxon>Serendipitaceae</taxon>
        <taxon>Serendipita</taxon>
    </lineage>
</organism>
<evidence type="ECO:0000313" key="4">
    <source>
        <dbReference type="Proteomes" id="UP000054097"/>
    </source>
</evidence>
<evidence type="ECO:0000256" key="1">
    <source>
        <dbReference type="SAM" id="Phobius"/>
    </source>
</evidence>
<sequence>MAIYYSLTFFLLAAEMVSFVLLLMPMPLAARKRFFRFLTESYIVGKIAYALKISFIFIAILFVDAVQRMLRVTAEAEAAKNANSGVNHVSTEVNIAARKF</sequence>
<dbReference type="Pfam" id="PF05529">
    <property type="entry name" value="Bap31"/>
    <property type="match status" value="1"/>
</dbReference>
<dbReference type="EMBL" id="KN824289">
    <property type="protein sequence ID" value="KIM29218.1"/>
    <property type="molecule type" value="Genomic_DNA"/>
</dbReference>
<proteinExistence type="predicted"/>
<feature type="domain" description="BAP29/BAP31 transmembrane" evidence="2">
    <location>
        <begin position="1"/>
        <end position="100"/>
    </location>
</feature>
<gene>
    <name evidence="3" type="ORF">M408DRAFT_328905</name>
</gene>
<name>A0A0C2WSW0_SERVB</name>
<dbReference type="OrthoDB" id="435607at2759"/>
<evidence type="ECO:0000313" key="3">
    <source>
        <dbReference type="EMBL" id="KIM29218.1"/>
    </source>
</evidence>
<feature type="transmembrane region" description="Helical" evidence="1">
    <location>
        <begin position="7"/>
        <end position="30"/>
    </location>
</feature>
<keyword evidence="1" id="KW-1133">Transmembrane helix</keyword>
<feature type="transmembrane region" description="Helical" evidence="1">
    <location>
        <begin position="42"/>
        <end position="63"/>
    </location>
</feature>
<reference evidence="4" key="2">
    <citation type="submission" date="2015-01" db="EMBL/GenBank/DDBJ databases">
        <title>Evolutionary Origins and Diversification of the Mycorrhizal Mutualists.</title>
        <authorList>
            <consortium name="DOE Joint Genome Institute"/>
            <consortium name="Mycorrhizal Genomics Consortium"/>
            <person name="Kohler A."/>
            <person name="Kuo A."/>
            <person name="Nagy L.G."/>
            <person name="Floudas D."/>
            <person name="Copeland A."/>
            <person name="Barry K.W."/>
            <person name="Cichocki N."/>
            <person name="Veneault-Fourrey C."/>
            <person name="LaButti K."/>
            <person name="Lindquist E.A."/>
            <person name="Lipzen A."/>
            <person name="Lundell T."/>
            <person name="Morin E."/>
            <person name="Murat C."/>
            <person name="Riley R."/>
            <person name="Ohm R."/>
            <person name="Sun H."/>
            <person name="Tunlid A."/>
            <person name="Henrissat B."/>
            <person name="Grigoriev I.V."/>
            <person name="Hibbett D.S."/>
            <person name="Martin F."/>
        </authorList>
    </citation>
    <scope>NUCLEOTIDE SEQUENCE [LARGE SCALE GENOMIC DNA]</scope>
    <source>
        <strain evidence="4">MAFF 305830</strain>
    </source>
</reference>
<dbReference type="STRING" id="933852.A0A0C2WSW0"/>
<keyword evidence="4" id="KW-1185">Reference proteome</keyword>
<dbReference type="InterPro" id="IPR040463">
    <property type="entry name" value="BAP29/BAP31_N"/>
</dbReference>